<keyword evidence="2" id="KW-0223">Dioxygenase</keyword>
<evidence type="ECO:0000313" key="2">
    <source>
        <dbReference type="EMBL" id="KAK9770294.1"/>
    </source>
</evidence>
<proteinExistence type="predicted"/>
<dbReference type="Proteomes" id="UP001465668">
    <property type="component" value="Unassembled WGS sequence"/>
</dbReference>
<dbReference type="Gene3D" id="3.60.130.30">
    <property type="match status" value="1"/>
</dbReference>
<feature type="region of interest" description="Disordered" evidence="1">
    <location>
        <begin position="1"/>
        <end position="40"/>
    </location>
</feature>
<accession>A0ABR2X932</accession>
<gene>
    <name evidence="2" type="ORF">SCAR479_13035</name>
</gene>
<evidence type="ECO:0000256" key="1">
    <source>
        <dbReference type="SAM" id="MobiDB-lite"/>
    </source>
</evidence>
<evidence type="ECO:0000313" key="3">
    <source>
        <dbReference type="Proteomes" id="UP001465668"/>
    </source>
</evidence>
<organism evidence="2 3">
    <name type="scientific">Seiridium cardinale</name>
    <dbReference type="NCBI Taxonomy" id="138064"/>
    <lineage>
        <taxon>Eukaryota</taxon>
        <taxon>Fungi</taxon>
        <taxon>Dikarya</taxon>
        <taxon>Ascomycota</taxon>
        <taxon>Pezizomycotina</taxon>
        <taxon>Sordariomycetes</taxon>
        <taxon>Xylariomycetidae</taxon>
        <taxon>Amphisphaeriales</taxon>
        <taxon>Sporocadaceae</taxon>
        <taxon>Seiridium</taxon>
    </lineage>
</organism>
<dbReference type="GO" id="GO:0051213">
    <property type="term" value="F:dioxygenase activity"/>
    <property type="evidence" value="ECO:0007669"/>
    <property type="project" value="UniProtKB-KW"/>
</dbReference>
<comment type="caution">
    <text evidence="2">The sequence shown here is derived from an EMBL/GenBank/DDBJ whole genome shotgun (WGS) entry which is preliminary data.</text>
</comment>
<sequence length="662" mass="75526">MPYLRADAPDSTPESETIESLLGERNSKTQTNPLQGLTEKERRRKGLVKLRMSSGAIPGDPFGFYQAWAGNVGHSSDRRMIEVMGSIYKDLEHCSIIESHEISLIRRFLTNVTKMDLDDLIYAFATHGSYRTIKNTAKEKIVTFQLGSNRVRLMQAFDLDVKDKHSYATSSRAIAAVEMIRDRFDEPPMTINEVQYMMLRLLQQDRDVGAPSWKSKGRKVDMYHDLKDAAREEFWLNMTLSDRNLARKRAREISVHGRSAGANCSAETKKLWKEIKNKWASGWCKGLDKDVFYQYFLDQRAANDEDIWEAVDEDIFIVLDRNRRVVLANIERLTQLLYGTETADILVRCLDLWSHYVPMPFPDTSRHVVENHQRRIYSWLDPSRATVETLPNAKMTIAHYGCWASRFDLQGENILRTSDTRLQKIPADDRTNVEKILPGFCTQVLGKVSEIIRFLYEPLDPDMYRECREIYQHLPEDAKIKMTEDDFISLLVVGINGYTQRHRDGGDLKGGFAGLVSLGDYKGGNFCIPALGVKVPYQPGVGLVIRGTELEHLTQDHAGFRAFVVGTIHETCRKHARRKMGLGTAPCQEKEAEDENYESEEGRIKLYLAHKPGASVEVTTVAHVRGPSSKSIVLQHADDIMNCPSPDIEKECLTRDMFKLRP</sequence>
<protein>
    <submittedName>
        <fullName evidence="2">Prolyl 4-hydroxylase alpha subunit Fe(2+) 2OG dioxygenase domain-containing protein</fullName>
    </submittedName>
</protein>
<name>A0ABR2X932_9PEZI</name>
<dbReference type="EMBL" id="JARVKM010000096">
    <property type="protein sequence ID" value="KAK9770294.1"/>
    <property type="molecule type" value="Genomic_DNA"/>
</dbReference>
<reference evidence="2 3" key="1">
    <citation type="submission" date="2024-02" db="EMBL/GenBank/DDBJ databases">
        <title>First draft genome assembly of two strains of Seiridium cardinale.</title>
        <authorList>
            <person name="Emiliani G."/>
            <person name="Scali E."/>
        </authorList>
    </citation>
    <scope>NUCLEOTIDE SEQUENCE [LARGE SCALE GENOMIC DNA]</scope>
    <source>
        <strain evidence="2 3">BM-138-000479</strain>
    </source>
</reference>
<keyword evidence="2" id="KW-0560">Oxidoreductase</keyword>
<keyword evidence="3" id="KW-1185">Reference proteome</keyword>